<protein>
    <recommendedName>
        <fullName evidence="5">ABC transporter substrate-binding protein</fullName>
    </recommendedName>
</protein>
<dbReference type="AlphaFoldDB" id="S3CE15"/>
<dbReference type="STRING" id="1203554.HMPREF1476_01486"/>
<evidence type="ECO:0000313" key="3">
    <source>
        <dbReference type="EMBL" id="EPD98744.1"/>
    </source>
</evidence>
<dbReference type="Pfam" id="PF13343">
    <property type="entry name" value="SBP_bac_6"/>
    <property type="match status" value="1"/>
</dbReference>
<dbReference type="RefSeq" id="WP_005429807.1">
    <property type="nucleotide sequence ID" value="NZ_KE150480.1"/>
</dbReference>
<keyword evidence="4" id="KW-1185">Reference proteome</keyword>
<keyword evidence="1 2" id="KW-0732">Signal</keyword>
<evidence type="ECO:0008006" key="5">
    <source>
        <dbReference type="Google" id="ProtNLM"/>
    </source>
</evidence>
<evidence type="ECO:0000256" key="1">
    <source>
        <dbReference type="ARBA" id="ARBA00022729"/>
    </source>
</evidence>
<gene>
    <name evidence="3" type="ORF">HMPREF1476_01486</name>
</gene>
<sequence length="333" mass="35280">MKQMFTLAAAAAAVSLLAGCNGEKPAEQKAAPAAEAAAVIIYSNADEEAQKAMKNALDANGMKGLYKIQGLGTSELGGKLAAEGKNIEADVVTTASYYLDSLQKSQKLFQKLAFTPDTINPTPDYYAPILGNCGALFINTQVLAADKLPRPTRIEDLAQPIYAGHISVPDILGSSTSWLMTQAVIADKGEAEGAKILQAIEKNAGAHLTKSGSAPLKLIRAGEVAVGFGLRHQAVADKAKGLPVDFIDPVEGNFMLTEAAAVVDKGDKTNPNAQKVVEVIIKNARPELLQYYPVALYKGETVSAENKPANPKQFPEALTVELLQKHQKLVKGE</sequence>
<dbReference type="SUPFAM" id="SSF53850">
    <property type="entry name" value="Periplasmic binding protein-like II"/>
    <property type="match status" value="1"/>
</dbReference>
<proteinExistence type="predicted"/>
<dbReference type="EMBL" id="ATCF01000021">
    <property type="protein sequence ID" value="EPD98744.1"/>
    <property type="molecule type" value="Genomic_DNA"/>
</dbReference>
<feature type="signal peptide" evidence="2">
    <location>
        <begin position="1"/>
        <end position="18"/>
    </location>
</feature>
<dbReference type="PATRIC" id="fig|1203554.3.peg.1560"/>
<dbReference type="eggNOG" id="COG1840">
    <property type="taxonomic scope" value="Bacteria"/>
</dbReference>
<dbReference type="Gene3D" id="3.40.190.10">
    <property type="entry name" value="Periplasmic binding protein-like II"/>
    <property type="match status" value="2"/>
</dbReference>
<comment type="caution">
    <text evidence="3">The sequence shown here is derived from an EMBL/GenBank/DDBJ whole genome shotgun (WGS) entry which is preliminary data.</text>
</comment>
<dbReference type="Proteomes" id="UP000014400">
    <property type="component" value="Unassembled WGS sequence"/>
</dbReference>
<dbReference type="HOGENOM" id="CLU_072053_0_0_4"/>
<name>S3CE15_9BURK</name>
<dbReference type="GeneID" id="64060720"/>
<dbReference type="PROSITE" id="PS51257">
    <property type="entry name" value="PROKAR_LIPOPROTEIN"/>
    <property type="match status" value="1"/>
</dbReference>
<reference evidence="3 4" key="1">
    <citation type="submission" date="2013-04" db="EMBL/GenBank/DDBJ databases">
        <title>The Genome Sequence of Sutterella wadsworthensis HGA0223.</title>
        <authorList>
            <consortium name="The Broad Institute Genomics Platform"/>
            <person name="Earl A."/>
            <person name="Ward D."/>
            <person name="Feldgarden M."/>
            <person name="Gevers D."/>
            <person name="Schmidt T.M."/>
            <person name="Dover J."/>
            <person name="Dai D."/>
            <person name="Walker B."/>
            <person name="Young S."/>
            <person name="Zeng Q."/>
            <person name="Gargeya S."/>
            <person name="Fitzgerald M."/>
            <person name="Haas B."/>
            <person name="Abouelleil A."/>
            <person name="Allen A.W."/>
            <person name="Alvarado L."/>
            <person name="Arachchi H.M."/>
            <person name="Berlin A.M."/>
            <person name="Chapman S.B."/>
            <person name="Gainer-Dewar J."/>
            <person name="Goldberg J."/>
            <person name="Griggs A."/>
            <person name="Gujja S."/>
            <person name="Hansen M."/>
            <person name="Howarth C."/>
            <person name="Imamovic A."/>
            <person name="Ireland A."/>
            <person name="Larimer J."/>
            <person name="McCowan C."/>
            <person name="Murphy C."/>
            <person name="Pearson M."/>
            <person name="Poon T.W."/>
            <person name="Priest M."/>
            <person name="Roberts A."/>
            <person name="Saif S."/>
            <person name="Shea T."/>
            <person name="Sisk P."/>
            <person name="Sykes S."/>
            <person name="Wortman J."/>
            <person name="Nusbaum C."/>
            <person name="Birren B."/>
        </authorList>
    </citation>
    <scope>NUCLEOTIDE SEQUENCE [LARGE SCALE GENOMIC DNA]</scope>
    <source>
        <strain evidence="3 4">HGA0223</strain>
    </source>
</reference>
<feature type="chain" id="PRO_5004518633" description="ABC transporter substrate-binding protein" evidence="2">
    <location>
        <begin position="19"/>
        <end position="333"/>
    </location>
</feature>
<evidence type="ECO:0000256" key="2">
    <source>
        <dbReference type="SAM" id="SignalP"/>
    </source>
</evidence>
<evidence type="ECO:0000313" key="4">
    <source>
        <dbReference type="Proteomes" id="UP000014400"/>
    </source>
</evidence>
<accession>S3CE15</accession>
<dbReference type="PANTHER" id="PTHR30006">
    <property type="entry name" value="THIAMINE-BINDING PERIPLASMIC PROTEIN-RELATED"/>
    <property type="match status" value="1"/>
</dbReference>
<organism evidence="3 4">
    <name type="scientific">Sutterella wadsworthensis HGA0223</name>
    <dbReference type="NCBI Taxonomy" id="1203554"/>
    <lineage>
        <taxon>Bacteria</taxon>
        <taxon>Pseudomonadati</taxon>
        <taxon>Pseudomonadota</taxon>
        <taxon>Betaproteobacteria</taxon>
        <taxon>Burkholderiales</taxon>
        <taxon>Sutterellaceae</taxon>
        <taxon>Sutterella</taxon>
    </lineage>
</organism>